<dbReference type="Proteomes" id="UP000095605">
    <property type="component" value="Unassembled WGS sequence"/>
</dbReference>
<proteinExistence type="predicted"/>
<evidence type="ECO:0000313" key="2">
    <source>
        <dbReference type="Proteomes" id="UP000095605"/>
    </source>
</evidence>
<dbReference type="AlphaFoldDB" id="A0A1E5RMY9"/>
<keyword evidence="2" id="KW-1185">Reference proteome</keyword>
<dbReference type="InterPro" id="IPR037229">
    <property type="entry name" value="Ribosomal_bL35_sf"/>
</dbReference>
<comment type="caution">
    <text evidence="1">The sequence shown here is derived from an EMBL/GenBank/DDBJ whole genome shotgun (WGS) entry which is preliminary data.</text>
</comment>
<sequence>MNFLKLNSFTRNLQHTSSIVSCRFYASKLHHLKTKKSVATRIKLVPQGPTKPIIPNTEVEPPAFKIMTKYTGVQHGIAKKEARRTADKRGYREPNKLVKKYIKAFVHDKNIRKLIDW</sequence>
<evidence type="ECO:0000313" key="1">
    <source>
        <dbReference type="EMBL" id="OEJ88244.1"/>
    </source>
</evidence>
<dbReference type="PROSITE" id="PS51257">
    <property type="entry name" value="PROKAR_LIPOPROTEIN"/>
    <property type="match status" value="1"/>
</dbReference>
<name>A0A1E5RMY9_9ASCO</name>
<gene>
    <name evidence="1" type="ORF">AWRI3578_g2205</name>
</gene>
<dbReference type="EMBL" id="LPNL01000004">
    <property type="protein sequence ID" value="OEJ88244.1"/>
    <property type="molecule type" value="Genomic_DNA"/>
</dbReference>
<reference evidence="2" key="1">
    <citation type="journal article" date="2016" name="Genome Announc.">
        <title>Genome sequences of three species of Hanseniaspora isolated from spontaneous wine fermentations.</title>
        <authorList>
            <person name="Sternes P.R."/>
            <person name="Lee D."/>
            <person name="Kutyna D.R."/>
            <person name="Borneman A.R."/>
        </authorList>
    </citation>
    <scope>NUCLEOTIDE SEQUENCE [LARGE SCALE GENOMIC DNA]</scope>
    <source>
        <strain evidence="2">AWRI3578</strain>
    </source>
</reference>
<protein>
    <submittedName>
        <fullName evidence="1">Uncharacterized protein</fullName>
    </submittedName>
</protein>
<dbReference type="OrthoDB" id="3970909at2759"/>
<dbReference type="Gene3D" id="4.10.410.60">
    <property type="match status" value="1"/>
</dbReference>
<organism evidence="1 2">
    <name type="scientific">Hanseniaspora opuntiae</name>
    <dbReference type="NCBI Taxonomy" id="211096"/>
    <lineage>
        <taxon>Eukaryota</taxon>
        <taxon>Fungi</taxon>
        <taxon>Dikarya</taxon>
        <taxon>Ascomycota</taxon>
        <taxon>Saccharomycotina</taxon>
        <taxon>Saccharomycetes</taxon>
        <taxon>Saccharomycodales</taxon>
        <taxon>Saccharomycodaceae</taxon>
        <taxon>Hanseniaspora</taxon>
    </lineage>
</organism>
<accession>A0A1E5RMY9</accession>